<dbReference type="SMART" id="SM00216">
    <property type="entry name" value="VWD"/>
    <property type="match status" value="1"/>
</dbReference>
<evidence type="ECO:0000256" key="3">
    <source>
        <dbReference type="SAM" id="SignalP"/>
    </source>
</evidence>
<evidence type="ECO:0000256" key="1">
    <source>
        <dbReference type="ARBA" id="ARBA00023157"/>
    </source>
</evidence>
<dbReference type="Proteomes" id="UP000694865">
    <property type="component" value="Unplaced"/>
</dbReference>
<gene>
    <name evidence="6" type="primary">LOC102804586</name>
</gene>
<dbReference type="RefSeq" id="XP_006815073.1">
    <property type="nucleotide sequence ID" value="XM_006815010.1"/>
</dbReference>
<name>A0ABM0M4Y2_SACKO</name>
<proteinExistence type="predicted"/>
<reference evidence="6" key="1">
    <citation type="submission" date="2025-08" db="UniProtKB">
        <authorList>
            <consortium name="RefSeq"/>
        </authorList>
    </citation>
    <scope>IDENTIFICATION</scope>
    <source>
        <tissue evidence="6">Testes</tissue>
    </source>
</reference>
<dbReference type="PANTHER" id="PTHR11339:SF402">
    <property type="entry name" value="VWFD DOMAIN-CONTAINING PROTEIN"/>
    <property type="match status" value="1"/>
</dbReference>
<feature type="chain" id="PRO_5046137931" evidence="3">
    <location>
        <begin position="21"/>
        <end position="322"/>
    </location>
</feature>
<dbReference type="PROSITE" id="PS51233">
    <property type="entry name" value="VWFD"/>
    <property type="match status" value="1"/>
</dbReference>
<feature type="signal peptide" evidence="3">
    <location>
        <begin position="1"/>
        <end position="20"/>
    </location>
</feature>
<dbReference type="GeneID" id="102804586"/>
<protein>
    <submittedName>
        <fullName evidence="6">Mucin-5B-like</fullName>
    </submittedName>
</protein>
<organism evidence="5 6">
    <name type="scientific">Saccoglossus kowalevskii</name>
    <name type="common">Acorn worm</name>
    <dbReference type="NCBI Taxonomy" id="10224"/>
    <lineage>
        <taxon>Eukaryota</taxon>
        <taxon>Metazoa</taxon>
        <taxon>Hemichordata</taxon>
        <taxon>Enteropneusta</taxon>
        <taxon>Harrimaniidae</taxon>
        <taxon>Saccoglossus</taxon>
    </lineage>
</organism>
<dbReference type="PANTHER" id="PTHR11339">
    <property type="entry name" value="EXTRACELLULAR MATRIX GLYCOPROTEIN RELATED"/>
    <property type="match status" value="1"/>
</dbReference>
<evidence type="ECO:0000313" key="5">
    <source>
        <dbReference type="Proteomes" id="UP000694865"/>
    </source>
</evidence>
<keyword evidence="2" id="KW-0325">Glycoprotein</keyword>
<keyword evidence="5" id="KW-1185">Reference proteome</keyword>
<accession>A0ABM0M4Y2</accession>
<evidence type="ECO:0000259" key="4">
    <source>
        <dbReference type="PROSITE" id="PS51233"/>
    </source>
</evidence>
<feature type="domain" description="VWFD" evidence="4">
    <location>
        <begin position="141"/>
        <end position="321"/>
    </location>
</feature>
<keyword evidence="1" id="KW-1015">Disulfide bond</keyword>
<dbReference type="InterPro" id="IPR050780">
    <property type="entry name" value="Mucin_vWF_Thrombospondin_sf"/>
</dbReference>
<sequence>MCGWLLLTLLLAYNGSGTLAKKRAIDYTASNIIERMARYNIIVSHQRLGDCSYDINFRRADNTPPAYDMMIHYAIDDSVYLLEVPVDTGSILIPAEAETVTLNWFPPDGFVLPFDVSGVTQISNATGGTVEQHTMADGPCTPARTRGDPHLRTFDGHGYSFQGLCWYTLAKHCTDNPDFEVTAEFTPRESSGTELKTRAVRLNVTVGDEVISMDTNNDVTINGNSLWVAKLRGQPKNAQITVDDSRVIVRVAQYNLDILWEGRKHAFSASIYHPDYNGNICGLLGNADGNPLNDFQKRDGSHTKVVNDFGESWKVYDSRCDY</sequence>
<evidence type="ECO:0000256" key="2">
    <source>
        <dbReference type="ARBA" id="ARBA00023180"/>
    </source>
</evidence>
<dbReference type="Pfam" id="PF00094">
    <property type="entry name" value="VWD"/>
    <property type="match status" value="1"/>
</dbReference>
<dbReference type="InterPro" id="IPR001846">
    <property type="entry name" value="VWF_type-D"/>
</dbReference>
<keyword evidence="3" id="KW-0732">Signal</keyword>
<evidence type="ECO:0000313" key="6">
    <source>
        <dbReference type="RefSeq" id="XP_006815073.1"/>
    </source>
</evidence>